<dbReference type="Pfam" id="PF01030">
    <property type="entry name" value="Recep_L_domain"/>
    <property type="match status" value="1"/>
</dbReference>
<keyword evidence="7" id="KW-0418">Kinase</keyword>
<evidence type="ECO:0000256" key="13">
    <source>
        <dbReference type="ARBA" id="ARBA00023180"/>
    </source>
</evidence>
<dbReference type="SMART" id="SM00261">
    <property type="entry name" value="FU"/>
    <property type="match status" value="6"/>
</dbReference>
<dbReference type="InterPro" id="IPR006212">
    <property type="entry name" value="Furin_repeat"/>
</dbReference>
<dbReference type="Gene3D" id="3.80.20.20">
    <property type="entry name" value="Receptor L-domain"/>
    <property type="match status" value="3"/>
</dbReference>
<evidence type="ECO:0000256" key="17">
    <source>
        <dbReference type="SAM" id="Phobius"/>
    </source>
</evidence>
<dbReference type="PANTHER" id="PTHR24416:SF566">
    <property type="entry name" value="EPIDERMAL GROWTH FACTOR RECEPTOR"/>
    <property type="match status" value="1"/>
</dbReference>
<dbReference type="GO" id="GO:0022008">
    <property type="term" value="P:neurogenesis"/>
    <property type="evidence" value="ECO:0007669"/>
    <property type="project" value="TreeGrafter"/>
</dbReference>
<keyword evidence="21" id="KW-1185">Reference proteome</keyword>
<accession>A0A2A2KZS1</accession>
<keyword evidence="12" id="KW-0675">Receptor</keyword>
<dbReference type="Gene3D" id="2.10.220.10">
    <property type="entry name" value="Hormone Receptor, Insulin-like Growth Factor Receptor 1, Chain A, domain 2"/>
    <property type="match status" value="3"/>
</dbReference>
<dbReference type="InterPro" id="IPR017441">
    <property type="entry name" value="Protein_kinase_ATP_BS"/>
</dbReference>
<dbReference type="InterPro" id="IPR008266">
    <property type="entry name" value="Tyr_kinase_AS"/>
</dbReference>
<evidence type="ECO:0000256" key="15">
    <source>
        <dbReference type="PROSITE-ProRule" id="PRU10141"/>
    </source>
</evidence>
<dbReference type="InterPro" id="IPR020635">
    <property type="entry name" value="Tyr_kinase_cat_dom"/>
</dbReference>
<keyword evidence="8 15" id="KW-0067">ATP-binding</keyword>
<evidence type="ECO:0000259" key="19">
    <source>
        <dbReference type="PROSITE" id="PS50011"/>
    </source>
</evidence>
<dbReference type="GO" id="GO:0009925">
    <property type="term" value="C:basal plasma membrane"/>
    <property type="evidence" value="ECO:0007669"/>
    <property type="project" value="TreeGrafter"/>
</dbReference>
<keyword evidence="10 17" id="KW-0472">Membrane</keyword>
<dbReference type="FunFam" id="1.10.510.10:FF:000027">
    <property type="entry name" value="Receptor protein-tyrosine kinase"/>
    <property type="match status" value="1"/>
</dbReference>
<dbReference type="Proteomes" id="UP000218231">
    <property type="component" value="Unassembled WGS sequence"/>
</dbReference>
<dbReference type="GO" id="GO:0043066">
    <property type="term" value="P:negative regulation of apoptotic process"/>
    <property type="evidence" value="ECO:0007669"/>
    <property type="project" value="TreeGrafter"/>
</dbReference>
<feature type="signal peptide" evidence="18">
    <location>
        <begin position="1"/>
        <end position="22"/>
    </location>
</feature>
<evidence type="ECO:0000256" key="1">
    <source>
        <dbReference type="ARBA" id="ARBA00004479"/>
    </source>
</evidence>
<keyword evidence="6 15" id="KW-0547">Nucleotide-binding</keyword>
<feature type="binding site" evidence="15">
    <location>
        <position position="889"/>
    </location>
    <ligand>
        <name>ATP</name>
        <dbReference type="ChEBI" id="CHEBI:30616"/>
    </ligand>
</feature>
<evidence type="ECO:0000256" key="7">
    <source>
        <dbReference type="ARBA" id="ARBA00022777"/>
    </source>
</evidence>
<dbReference type="InterPro" id="IPR036941">
    <property type="entry name" value="Rcpt_L-dom_sf"/>
</dbReference>
<comment type="catalytic activity">
    <reaction evidence="14">
        <text>L-tyrosyl-[protein] + ATP = O-phospho-L-tyrosyl-[protein] + ADP + H(+)</text>
        <dbReference type="Rhea" id="RHEA:10596"/>
        <dbReference type="Rhea" id="RHEA-COMP:10136"/>
        <dbReference type="Rhea" id="RHEA-COMP:20101"/>
        <dbReference type="ChEBI" id="CHEBI:15378"/>
        <dbReference type="ChEBI" id="CHEBI:30616"/>
        <dbReference type="ChEBI" id="CHEBI:46858"/>
        <dbReference type="ChEBI" id="CHEBI:61978"/>
        <dbReference type="ChEBI" id="CHEBI:456216"/>
        <dbReference type="EC" id="2.7.10.1"/>
    </reaction>
</comment>
<dbReference type="STRING" id="2018661.A0A2A2KZS1"/>
<keyword evidence="5 17" id="KW-0812">Transmembrane</keyword>
<dbReference type="Pfam" id="PF00757">
    <property type="entry name" value="Furin-like"/>
    <property type="match status" value="1"/>
</dbReference>
<evidence type="ECO:0000256" key="11">
    <source>
        <dbReference type="ARBA" id="ARBA00023137"/>
    </source>
</evidence>
<dbReference type="GO" id="GO:0008284">
    <property type="term" value="P:positive regulation of cell population proliferation"/>
    <property type="evidence" value="ECO:0007669"/>
    <property type="project" value="TreeGrafter"/>
</dbReference>
<evidence type="ECO:0000256" key="18">
    <source>
        <dbReference type="SAM" id="SignalP"/>
    </source>
</evidence>
<dbReference type="SUPFAM" id="SSF57184">
    <property type="entry name" value="Growth factor receptor domain"/>
    <property type="match status" value="3"/>
</dbReference>
<evidence type="ECO:0000256" key="8">
    <source>
        <dbReference type="ARBA" id="ARBA00022840"/>
    </source>
</evidence>
<keyword evidence="9 17" id="KW-1133">Transmembrane helix</keyword>
<evidence type="ECO:0000256" key="2">
    <source>
        <dbReference type="ARBA" id="ARBA00011902"/>
    </source>
</evidence>
<dbReference type="Pfam" id="PF07714">
    <property type="entry name" value="PK_Tyr_Ser-Thr"/>
    <property type="match status" value="1"/>
</dbReference>
<evidence type="ECO:0000256" key="12">
    <source>
        <dbReference type="ARBA" id="ARBA00023170"/>
    </source>
</evidence>
<dbReference type="EC" id="2.7.10.1" evidence="2"/>
<comment type="subcellular location">
    <subcellularLocation>
        <location evidence="1">Membrane</location>
        <topology evidence="1">Single-pass type I membrane protein</topology>
    </subcellularLocation>
</comment>
<gene>
    <name evidence="20" type="ORF">WR25_20620</name>
</gene>
<sequence>MKLPLSGLWLLIFHIWLPHVLAQAKNETAKAETPKPVLRKFCSGTSNCLSNTNTIGIDKYTQLSMIYKGCKRIYGNIEITHVETKNNDSLDWSIFDDIEEVKGSVIIFNTDLQNVSFKNLRIIWGEQNACNHSVFISTNNNLKFVSMPKLRVINKKPIYIVKNPYMCYLNKIKWQELIDDDTSRLYLENNSEKCSDKKSFACDASCPSTSIGNSSKMQHCWFRGAKHCQDTYRTNCHCPGGCYKDPKDGQPKCCDSSCLGGCYGDGPTKCLACKEVNDDGVCRATCPKPKQMDFQLGQLVDNPDGKYTHFKYCVKECPEEMLIDDYHCVRHCMTGKAYDAESDSRECKPCNGNCPKICRVNQPINGLLLKNLTGCYEIDGYIDISEHYMSVKKNFTIKDLDVLKSVRVVSEWVRLQVQSAGEVLINDNIQLCYADTINWTGIVTGKPIAKNDTRSMVRIMKNQDKRKCESRMRKCDSNCDSRGCWGPGPKNCVACQHWKLKDECVQKCPEHNYYQNATTKECLPCESRECKLCTGPTAEECKLCYHVSIFEESRMTCLPECPESHYQRNDSTCEKCHDACYKHGCTGSGSSFGNGGCKKCEYALINHDNDKPFIEKCLIMNNSALDLCEQYGLNNYYATAARIEGAVELMCEKCDDECKNCTSSGRNVKSNGCACKHWAMDVQNDETCIEECKGPYYTVKDYTMAPNGLCKKCHELCDQNQDQACTDGTSAGCTECKIVGIKRRSNVTDEDYTECLSECPGTHPYIYNKLCSEVDIQGQLNLIYHTIAAILIAVFLFLGICVLMYFCRYRKTKRKLQIVELDNCADIPEMSPIDPTIRPNLNKLNLIATSELEMKTGKILGQGAFGVVYAGYWMPKEKKHGIRVPVAIKVVKDARNFEAEDEMLSEAMKMCQLRHEHLLRIIGICFHEDAMKMVTLLRPLGNLLSFLKKHRTNLGGRELLLYCYQISSAMKYLYERRVVHRDLAARNVLVKDVNRIEVADFGLSKILEHGKNTVLVETGKVAVKWLAIESLTDQIYNHATDVWAFGVTCWEILTFGQSPYQGMDLCGIRSFLRDGNRLAQPPNCSSELYQELLRCWMSNPDSRPTFVMLNERFHAFCTVPNLYYQNEKPNQDTVETGADSQTELLRELLEDTDFENPLDYFDSQTVPSSPTDSEVFQMPRVRATRLPSSSSSHRYQTDPCSSKAINNRQEVSMDDSNYLVPNAKNQPQEGQTTMYTPVVVNENGLTELVNSNDYYNDPKSEYYNGISSDGSTKSNGPKKWRSSDRLQQVSEEEEPIDREKPLNGNQDGEKVTDIPKIPENSPNSSTHSHESDDLRRIQEHDRILREKQAELDWVKLDFEKKRDDLKDDRKTKVFTQVNDGLRALQPEADTVTYFQPSYRNEFEELAVGKITRFPDGTYKSGN</sequence>
<dbReference type="GO" id="GO:0038127">
    <property type="term" value="P:ERBB signaling pathway"/>
    <property type="evidence" value="ECO:0007669"/>
    <property type="project" value="UniProtKB-ARBA"/>
</dbReference>
<feature type="compositionally biased region" description="Basic and acidic residues" evidence="16">
    <location>
        <begin position="1297"/>
        <end position="1313"/>
    </location>
</feature>
<feature type="compositionally biased region" description="Basic and acidic residues" evidence="16">
    <location>
        <begin position="1327"/>
        <end position="1340"/>
    </location>
</feature>
<dbReference type="PROSITE" id="PS50011">
    <property type="entry name" value="PROTEIN_KINASE_DOM"/>
    <property type="match status" value="1"/>
</dbReference>
<dbReference type="InterPro" id="IPR000494">
    <property type="entry name" value="Rcpt_L-dom"/>
</dbReference>
<reference evidence="20 21" key="1">
    <citation type="journal article" date="2017" name="Curr. Biol.">
        <title>Genome architecture and evolution of a unichromosomal asexual nematode.</title>
        <authorList>
            <person name="Fradin H."/>
            <person name="Zegar C."/>
            <person name="Gutwein M."/>
            <person name="Lucas J."/>
            <person name="Kovtun M."/>
            <person name="Corcoran D."/>
            <person name="Baugh L.R."/>
            <person name="Kiontke K."/>
            <person name="Gunsalus K."/>
            <person name="Fitch D.H."/>
            <person name="Piano F."/>
        </authorList>
    </citation>
    <scope>NUCLEOTIDE SEQUENCE [LARGE SCALE GENOMIC DNA]</scope>
    <source>
        <strain evidence="20">PF1309</strain>
    </source>
</reference>
<evidence type="ECO:0000313" key="20">
    <source>
        <dbReference type="EMBL" id="PAV79382.1"/>
    </source>
</evidence>
<dbReference type="CDD" id="cd00064">
    <property type="entry name" value="FU"/>
    <property type="match status" value="3"/>
</dbReference>
<evidence type="ECO:0000256" key="16">
    <source>
        <dbReference type="SAM" id="MobiDB-lite"/>
    </source>
</evidence>
<keyword evidence="4" id="KW-0808">Transferase</keyword>
<dbReference type="PANTHER" id="PTHR24416">
    <property type="entry name" value="TYROSINE-PROTEIN KINASE RECEPTOR"/>
    <property type="match status" value="1"/>
</dbReference>
<dbReference type="EMBL" id="LIAE01007420">
    <property type="protein sequence ID" value="PAV79382.1"/>
    <property type="molecule type" value="Genomic_DNA"/>
</dbReference>
<dbReference type="PROSITE" id="PS00109">
    <property type="entry name" value="PROTEIN_KINASE_TYR"/>
    <property type="match status" value="1"/>
</dbReference>
<dbReference type="Gene3D" id="3.30.200.20">
    <property type="entry name" value="Phosphorylase Kinase, domain 1"/>
    <property type="match status" value="1"/>
</dbReference>
<organism evidence="20 21">
    <name type="scientific">Diploscapter pachys</name>
    <dbReference type="NCBI Taxonomy" id="2018661"/>
    <lineage>
        <taxon>Eukaryota</taxon>
        <taxon>Metazoa</taxon>
        <taxon>Ecdysozoa</taxon>
        <taxon>Nematoda</taxon>
        <taxon>Chromadorea</taxon>
        <taxon>Rhabditida</taxon>
        <taxon>Rhabditina</taxon>
        <taxon>Rhabditomorpha</taxon>
        <taxon>Rhabditoidea</taxon>
        <taxon>Rhabditidae</taxon>
        <taxon>Diploscapter</taxon>
    </lineage>
</organism>
<evidence type="ECO:0000256" key="9">
    <source>
        <dbReference type="ARBA" id="ARBA00022989"/>
    </source>
</evidence>
<dbReference type="GO" id="GO:0043235">
    <property type="term" value="C:receptor complex"/>
    <property type="evidence" value="ECO:0007669"/>
    <property type="project" value="TreeGrafter"/>
</dbReference>
<feature type="domain" description="Protein kinase" evidence="19">
    <location>
        <begin position="854"/>
        <end position="1117"/>
    </location>
</feature>
<feature type="chain" id="PRO_5012449124" description="receptor protein-tyrosine kinase" evidence="18">
    <location>
        <begin position="23"/>
        <end position="1422"/>
    </location>
</feature>
<dbReference type="InterPro" id="IPR009030">
    <property type="entry name" value="Growth_fac_rcpt_cys_sf"/>
</dbReference>
<feature type="region of interest" description="Disordered" evidence="16">
    <location>
        <begin position="1157"/>
        <end position="1206"/>
    </location>
</feature>
<evidence type="ECO:0000256" key="4">
    <source>
        <dbReference type="ARBA" id="ARBA00022679"/>
    </source>
</evidence>
<feature type="compositionally biased region" description="Polar residues" evidence="16">
    <location>
        <begin position="1265"/>
        <end position="1275"/>
    </location>
</feature>
<feature type="compositionally biased region" description="Polar residues" evidence="16">
    <location>
        <begin position="1186"/>
        <end position="1206"/>
    </location>
</feature>
<name>A0A2A2KZS1_9BILA</name>
<dbReference type="Gene3D" id="1.10.510.10">
    <property type="entry name" value="Transferase(Phosphotransferase) domain 1"/>
    <property type="match status" value="1"/>
</dbReference>
<evidence type="ECO:0000256" key="10">
    <source>
        <dbReference type="ARBA" id="ARBA00023136"/>
    </source>
</evidence>
<keyword evidence="18" id="KW-0732">Signal</keyword>
<dbReference type="OrthoDB" id="6219513at2759"/>
<feature type="compositionally biased region" description="Polar residues" evidence="16">
    <location>
        <begin position="1162"/>
        <end position="1174"/>
    </location>
</feature>
<proteinExistence type="predicted"/>
<evidence type="ECO:0000256" key="5">
    <source>
        <dbReference type="ARBA" id="ARBA00022692"/>
    </source>
</evidence>
<comment type="caution">
    <text evidence="20">The sequence shown here is derived from an EMBL/GenBank/DDBJ whole genome shotgun (WGS) entry which is preliminary data.</text>
</comment>
<dbReference type="Pfam" id="PF14843">
    <property type="entry name" value="GF_recep_IV"/>
    <property type="match status" value="1"/>
</dbReference>
<keyword evidence="3" id="KW-0597">Phosphoprotein</keyword>
<feature type="compositionally biased region" description="Polar residues" evidence="16">
    <location>
        <begin position="1223"/>
        <end position="1233"/>
    </location>
</feature>
<dbReference type="GO" id="GO:0005524">
    <property type="term" value="F:ATP binding"/>
    <property type="evidence" value="ECO:0007669"/>
    <property type="project" value="UniProtKB-UniRule"/>
</dbReference>
<evidence type="ECO:0000256" key="3">
    <source>
        <dbReference type="ARBA" id="ARBA00022553"/>
    </source>
</evidence>
<dbReference type="SUPFAM" id="SSF56112">
    <property type="entry name" value="Protein kinase-like (PK-like)"/>
    <property type="match status" value="1"/>
</dbReference>
<keyword evidence="13" id="KW-0325">Glycoprotein</keyword>
<dbReference type="InterPro" id="IPR050122">
    <property type="entry name" value="RTK"/>
</dbReference>
<evidence type="ECO:0000313" key="21">
    <source>
        <dbReference type="Proteomes" id="UP000218231"/>
    </source>
</evidence>
<feature type="region of interest" description="Disordered" evidence="16">
    <location>
        <begin position="1262"/>
        <end position="1340"/>
    </location>
</feature>
<evidence type="ECO:0000256" key="6">
    <source>
        <dbReference type="ARBA" id="ARBA00022741"/>
    </source>
</evidence>
<keyword evidence="11" id="KW-0829">Tyrosine-protein kinase</keyword>
<dbReference type="GO" id="GO:0004714">
    <property type="term" value="F:transmembrane receptor protein tyrosine kinase activity"/>
    <property type="evidence" value="ECO:0007669"/>
    <property type="project" value="UniProtKB-EC"/>
</dbReference>
<dbReference type="InterPro" id="IPR001245">
    <property type="entry name" value="Ser-Thr/Tyr_kinase_cat_dom"/>
</dbReference>
<dbReference type="SUPFAM" id="SSF52058">
    <property type="entry name" value="L domain-like"/>
    <property type="match status" value="2"/>
</dbReference>
<dbReference type="InterPro" id="IPR006211">
    <property type="entry name" value="Furin-like_Cys-rich_dom"/>
</dbReference>
<dbReference type="SMART" id="SM00219">
    <property type="entry name" value="TyrKc"/>
    <property type="match status" value="1"/>
</dbReference>
<dbReference type="InterPro" id="IPR000719">
    <property type="entry name" value="Prot_kinase_dom"/>
</dbReference>
<dbReference type="InterPro" id="IPR011009">
    <property type="entry name" value="Kinase-like_dom_sf"/>
</dbReference>
<dbReference type="InterPro" id="IPR032778">
    <property type="entry name" value="GF_recep_IV"/>
</dbReference>
<feature type="region of interest" description="Disordered" evidence="16">
    <location>
        <begin position="1214"/>
        <end position="1233"/>
    </location>
</feature>
<dbReference type="PROSITE" id="PS00107">
    <property type="entry name" value="PROTEIN_KINASE_ATP"/>
    <property type="match status" value="1"/>
</dbReference>
<dbReference type="PRINTS" id="PR00109">
    <property type="entry name" value="TYRKINASE"/>
</dbReference>
<feature type="transmembrane region" description="Helical" evidence="17">
    <location>
        <begin position="782"/>
        <end position="807"/>
    </location>
</feature>
<protein>
    <recommendedName>
        <fullName evidence="2">receptor protein-tyrosine kinase</fullName>
        <ecNumber evidence="2">2.7.10.1</ecNumber>
    </recommendedName>
</protein>
<evidence type="ECO:0000256" key="14">
    <source>
        <dbReference type="ARBA" id="ARBA00051243"/>
    </source>
</evidence>